<proteinExistence type="predicted"/>
<accession>A0ABX5VTZ5</accession>
<name>A0ABX5VTZ5_9PROT</name>
<dbReference type="EMBL" id="CP040973">
    <property type="protein sequence ID" value="QDC61433.1"/>
    <property type="molecule type" value="Genomic_DNA"/>
</dbReference>
<dbReference type="RefSeq" id="WP_139884529.1">
    <property type="nucleotide sequence ID" value="NZ_CP040973.1"/>
</dbReference>
<keyword evidence="2" id="KW-1185">Reference proteome</keyword>
<sequence length="177" mass="20668">MKEFIRNPPAFQFYSSNYMSAIQYRTMSLSERGLMMSMLCECWVNSYVPSDISQLAKILGYSNDEVSQSLSTNVMHFFFKDNDKIICPELIAYRNKLDERLRLQIEGGKKGALRKREKEVTSSYPEGSLGEHNLIENNLIKHTTKEQVFRGEELAEENNLAEHKEWIEEMDKAESYF</sequence>
<organism evidence="1 2">
    <name type="scientific">Candidatus Methylopumilus universalis</name>
    <dbReference type="NCBI Taxonomy" id="2588536"/>
    <lineage>
        <taxon>Bacteria</taxon>
        <taxon>Pseudomonadati</taxon>
        <taxon>Pseudomonadota</taxon>
        <taxon>Betaproteobacteria</taxon>
        <taxon>Nitrosomonadales</taxon>
        <taxon>Methylophilaceae</taxon>
        <taxon>Candidatus Methylopumilus</taxon>
    </lineage>
</organism>
<gene>
    <name evidence="1" type="ORF">FIT74_04595</name>
</gene>
<evidence type="ECO:0000313" key="1">
    <source>
        <dbReference type="EMBL" id="QDC61433.1"/>
    </source>
</evidence>
<protein>
    <submittedName>
        <fullName evidence="1">DUF1376 domain-containing protein</fullName>
    </submittedName>
</protein>
<reference evidence="1 2" key="1">
    <citation type="journal article" date="2019" name="ISME J.">
        <title>Evolution in action: habitat transition from sediment to the pelagial leads to genome streamlining in Methylophilaceae.</title>
        <authorList>
            <person name="Salcher M."/>
            <person name="Schaefle D."/>
            <person name="Kaspar M."/>
            <person name="Neuenschwander S.M."/>
            <person name="Ghai R."/>
        </authorList>
    </citation>
    <scope>NUCLEOTIDE SEQUENCE [LARGE SCALE GENOMIC DNA]</scope>
    <source>
        <strain evidence="1 2">MMS-VI-25</strain>
    </source>
</reference>
<evidence type="ECO:0000313" key="2">
    <source>
        <dbReference type="Proteomes" id="UP000312702"/>
    </source>
</evidence>
<dbReference type="Proteomes" id="UP000312702">
    <property type="component" value="Chromosome"/>
</dbReference>